<dbReference type="InterPro" id="IPR011009">
    <property type="entry name" value="Kinase-like_dom_sf"/>
</dbReference>
<organism evidence="3 4">
    <name type="scientific">Hyaloscypha bicolor E</name>
    <dbReference type="NCBI Taxonomy" id="1095630"/>
    <lineage>
        <taxon>Eukaryota</taxon>
        <taxon>Fungi</taxon>
        <taxon>Dikarya</taxon>
        <taxon>Ascomycota</taxon>
        <taxon>Pezizomycotina</taxon>
        <taxon>Leotiomycetes</taxon>
        <taxon>Helotiales</taxon>
        <taxon>Hyaloscyphaceae</taxon>
        <taxon>Hyaloscypha</taxon>
        <taxon>Hyaloscypha bicolor</taxon>
    </lineage>
</organism>
<evidence type="ECO:0000313" key="4">
    <source>
        <dbReference type="Proteomes" id="UP000235371"/>
    </source>
</evidence>
<accession>A0A2J6TUM1</accession>
<dbReference type="InParanoid" id="A0A2J6TUM1"/>
<dbReference type="STRING" id="1095630.A0A2J6TUM1"/>
<dbReference type="GO" id="GO:0004674">
    <property type="term" value="F:protein serine/threonine kinase activity"/>
    <property type="evidence" value="ECO:0007669"/>
    <property type="project" value="TreeGrafter"/>
</dbReference>
<dbReference type="RefSeq" id="XP_024743637.1">
    <property type="nucleotide sequence ID" value="XM_024877691.1"/>
</dbReference>
<dbReference type="SUPFAM" id="SSF56112">
    <property type="entry name" value="Protein kinase-like (PK-like)"/>
    <property type="match status" value="1"/>
</dbReference>
<proteinExistence type="predicted"/>
<gene>
    <name evidence="3" type="ORF">K444DRAFT_580083</name>
</gene>
<dbReference type="EMBL" id="KZ613743">
    <property type="protein sequence ID" value="PMD66733.1"/>
    <property type="molecule type" value="Genomic_DNA"/>
</dbReference>
<feature type="compositionally biased region" description="Basic and acidic residues" evidence="1">
    <location>
        <begin position="133"/>
        <end position="148"/>
    </location>
</feature>
<feature type="region of interest" description="Disordered" evidence="1">
    <location>
        <begin position="1"/>
        <end position="176"/>
    </location>
</feature>
<dbReference type="GO" id="GO:0005634">
    <property type="term" value="C:nucleus"/>
    <property type="evidence" value="ECO:0007669"/>
    <property type="project" value="TreeGrafter"/>
</dbReference>
<feature type="compositionally biased region" description="Basic and acidic residues" evidence="1">
    <location>
        <begin position="101"/>
        <end position="117"/>
    </location>
</feature>
<sequence length="593" mass="66294">MEKQIPSAGSHISYQANVNRQKTKKWAEAKPANYGGDDWGDDDYDYEPPPPLAKPAGLRQQGQAMHSLARADFPSLNDGRPYGDLLPLPEPAEVDSHRRKFSSDTEDEKRRYPHPTDEPFSAGKALPSIRPSDIYRRMEEERERERRYLSRSSSPDPQDPRPRPQKLQVLPPGADKIEPVNAAVKGKEIDITNRSLALLQDFKEPSTGLPSSTIKISPALPPRAQKIKPGNKEIMGIEFSHTKYASQKVVPFISIRQLGYGSLGVVDAVRPIAGEEGALLARKVIRVQGVARKIVLPLIQSEVAILRELNHQHIIQVVCTYETISVPRQFGILLSPVGEEDLLHYMERVSEDDFPEKDIANLEKWRYCLANAVAYIHSQNIRHKDIKPSNVICKGAAIYLTDFGSAHQFSIGLTSSTDGGLLGVTKMYSAPEVIDEDRRGRSADIFSLGCVFAEMATVIHGRRVEDFHDFRSEPDPDEPQQMTICYYATAYKLRDWFATGKEKEVASYALISAMMSSDRKRRPTAEELKGGLLQDIELSSPCQCFQTAQFSGLPALPTHDPLDINYFPDDKIAIILPSESETSGTVQKVVDRY</sequence>
<dbReference type="OrthoDB" id="4062651at2759"/>
<protein>
    <submittedName>
        <fullName evidence="3">Kinase-like protein</fullName>
    </submittedName>
</protein>
<dbReference type="PANTHER" id="PTHR44167">
    <property type="entry name" value="OVARIAN-SPECIFIC SERINE/THREONINE-PROTEIN KINASE LOK-RELATED"/>
    <property type="match status" value="1"/>
</dbReference>
<keyword evidence="3" id="KW-0808">Transferase</keyword>
<dbReference type="PROSITE" id="PS00108">
    <property type="entry name" value="PROTEIN_KINASE_ST"/>
    <property type="match status" value="1"/>
</dbReference>
<dbReference type="Gene3D" id="3.30.200.20">
    <property type="entry name" value="Phosphorylase Kinase, domain 1"/>
    <property type="match status" value="1"/>
</dbReference>
<dbReference type="PANTHER" id="PTHR44167:SF30">
    <property type="entry name" value="PHOSPHORYLASE KINASE"/>
    <property type="match status" value="1"/>
</dbReference>
<evidence type="ECO:0000259" key="2">
    <source>
        <dbReference type="PROSITE" id="PS50011"/>
    </source>
</evidence>
<feature type="domain" description="Protein kinase" evidence="2">
    <location>
        <begin position="252"/>
        <end position="538"/>
    </location>
</feature>
<dbReference type="InterPro" id="IPR000719">
    <property type="entry name" value="Prot_kinase_dom"/>
</dbReference>
<dbReference type="PROSITE" id="PS50011">
    <property type="entry name" value="PROTEIN_KINASE_DOM"/>
    <property type="match status" value="1"/>
</dbReference>
<evidence type="ECO:0000256" key="1">
    <source>
        <dbReference type="SAM" id="MobiDB-lite"/>
    </source>
</evidence>
<keyword evidence="4" id="KW-1185">Reference proteome</keyword>
<dbReference type="Gene3D" id="1.10.510.10">
    <property type="entry name" value="Transferase(Phosphotransferase) domain 1"/>
    <property type="match status" value="1"/>
</dbReference>
<keyword evidence="3" id="KW-0418">Kinase</keyword>
<dbReference type="GO" id="GO:0044773">
    <property type="term" value="P:mitotic DNA damage checkpoint signaling"/>
    <property type="evidence" value="ECO:0007669"/>
    <property type="project" value="TreeGrafter"/>
</dbReference>
<dbReference type="GeneID" id="36585768"/>
<dbReference type="SMART" id="SM00220">
    <property type="entry name" value="S_TKc"/>
    <property type="match status" value="1"/>
</dbReference>
<feature type="compositionally biased region" description="Polar residues" evidence="1">
    <location>
        <begin position="10"/>
        <end position="20"/>
    </location>
</feature>
<name>A0A2J6TUM1_9HELO</name>
<dbReference type="InterPro" id="IPR008271">
    <property type="entry name" value="Ser/Thr_kinase_AS"/>
</dbReference>
<dbReference type="Proteomes" id="UP000235371">
    <property type="component" value="Unassembled WGS sequence"/>
</dbReference>
<dbReference type="AlphaFoldDB" id="A0A2J6TUM1"/>
<dbReference type="CDD" id="cd00180">
    <property type="entry name" value="PKc"/>
    <property type="match status" value="1"/>
</dbReference>
<dbReference type="GO" id="GO:0005524">
    <property type="term" value="F:ATP binding"/>
    <property type="evidence" value="ECO:0007669"/>
    <property type="project" value="InterPro"/>
</dbReference>
<dbReference type="Pfam" id="PF00069">
    <property type="entry name" value="Pkinase"/>
    <property type="match status" value="1"/>
</dbReference>
<evidence type="ECO:0000313" key="3">
    <source>
        <dbReference type="EMBL" id="PMD66733.1"/>
    </source>
</evidence>
<reference evidence="3 4" key="1">
    <citation type="submission" date="2016-04" db="EMBL/GenBank/DDBJ databases">
        <title>A degradative enzymes factory behind the ericoid mycorrhizal symbiosis.</title>
        <authorList>
            <consortium name="DOE Joint Genome Institute"/>
            <person name="Martino E."/>
            <person name="Morin E."/>
            <person name="Grelet G."/>
            <person name="Kuo A."/>
            <person name="Kohler A."/>
            <person name="Daghino S."/>
            <person name="Barry K."/>
            <person name="Choi C."/>
            <person name="Cichocki N."/>
            <person name="Clum A."/>
            <person name="Copeland A."/>
            <person name="Hainaut M."/>
            <person name="Haridas S."/>
            <person name="Labutti K."/>
            <person name="Lindquist E."/>
            <person name="Lipzen A."/>
            <person name="Khouja H.-R."/>
            <person name="Murat C."/>
            <person name="Ohm R."/>
            <person name="Olson A."/>
            <person name="Spatafora J."/>
            <person name="Veneault-Fourrey C."/>
            <person name="Henrissat B."/>
            <person name="Grigoriev I."/>
            <person name="Martin F."/>
            <person name="Perotto S."/>
        </authorList>
    </citation>
    <scope>NUCLEOTIDE SEQUENCE [LARGE SCALE GENOMIC DNA]</scope>
    <source>
        <strain evidence="3 4">E</strain>
    </source>
</reference>